<dbReference type="AlphaFoldDB" id="A0A9D1D995"/>
<evidence type="ECO:0000256" key="1">
    <source>
        <dbReference type="ARBA" id="ARBA00004651"/>
    </source>
</evidence>
<feature type="transmembrane region" description="Helical" evidence="6">
    <location>
        <begin position="159"/>
        <end position="179"/>
    </location>
</feature>
<evidence type="ECO:0000256" key="4">
    <source>
        <dbReference type="ARBA" id="ARBA00022989"/>
    </source>
</evidence>
<keyword evidence="5 6" id="KW-0472">Membrane</keyword>
<dbReference type="InterPro" id="IPR020846">
    <property type="entry name" value="MFS_dom"/>
</dbReference>
<evidence type="ECO:0000259" key="7">
    <source>
        <dbReference type="PROSITE" id="PS50850"/>
    </source>
</evidence>
<dbReference type="EMBL" id="DVGK01000108">
    <property type="protein sequence ID" value="HIR14115.1"/>
    <property type="molecule type" value="Genomic_DNA"/>
</dbReference>
<evidence type="ECO:0000313" key="8">
    <source>
        <dbReference type="EMBL" id="HIR14115.1"/>
    </source>
</evidence>
<gene>
    <name evidence="8" type="ORF">IAB31_09365</name>
</gene>
<evidence type="ECO:0000256" key="6">
    <source>
        <dbReference type="SAM" id="Phobius"/>
    </source>
</evidence>
<evidence type="ECO:0000256" key="2">
    <source>
        <dbReference type="ARBA" id="ARBA00022448"/>
    </source>
</evidence>
<feature type="transmembrane region" description="Helical" evidence="6">
    <location>
        <begin position="328"/>
        <end position="347"/>
    </location>
</feature>
<feature type="transmembrane region" description="Helical" evidence="6">
    <location>
        <begin position="72"/>
        <end position="90"/>
    </location>
</feature>
<keyword evidence="3 6" id="KW-0812">Transmembrane</keyword>
<feature type="transmembrane region" description="Helical" evidence="6">
    <location>
        <begin position="44"/>
        <end position="63"/>
    </location>
</feature>
<evidence type="ECO:0000256" key="3">
    <source>
        <dbReference type="ARBA" id="ARBA00022692"/>
    </source>
</evidence>
<feature type="transmembrane region" description="Helical" evidence="6">
    <location>
        <begin position="294"/>
        <end position="316"/>
    </location>
</feature>
<evidence type="ECO:0000313" key="9">
    <source>
        <dbReference type="Proteomes" id="UP000886757"/>
    </source>
</evidence>
<feature type="transmembrane region" description="Helical" evidence="6">
    <location>
        <begin position="359"/>
        <end position="377"/>
    </location>
</feature>
<feature type="domain" description="Major facilitator superfamily (MFS) profile" evidence="7">
    <location>
        <begin position="5"/>
        <end position="383"/>
    </location>
</feature>
<accession>A0A9D1D995</accession>
<dbReference type="InterPro" id="IPR036259">
    <property type="entry name" value="MFS_trans_sf"/>
</dbReference>
<dbReference type="Gene3D" id="1.20.1250.20">
    <property type="entry name" value="MFS general substrate transporter like domains"/>
    <property type="match status" value="1"/>
</dbReference>
<dbReference type="PANTHER" id="PTHR42718:SF9">
    <property type="entry name" value="MAJOR FACILITATOR SUPERFAMILY MULTIDRUG TRANSPORTER MFSC"/>
    <property type="match status" value="1"/>
</dbReference>
<dbReference type="Proteomes" id="UP000886757">
    <property type="component" value="Unassembled WGS sequence"/>
</dbReference>
<reference evidence="8" key="1">
    <citation type="submission" date="2020-10" db="EMBL/GenBank/DDBJ databases">
        <authorList>
            <person name="Gilroy R."/>
        </authorList>
    </citation>
    <scope>NUCLEOTIDE SEQUENCE</scope>
    <source>
        <strain evidence="8">ChiSjej4B22-8148</strain>
    </source>
</reference>
<dbReference type="PANTHER" id="PTHR42718">
    <property type="entry name" value="MAJOR FACILITATOR SUPERFAMILY MULTIDRUG TRANSPORTER MFSC"/>
    <property type="match status" value="1"/>
</dbReference>
<organism evidence="8 9">
    <name type="scientific">Candidatus Choladousia intestinavium</name>
    <dbReference type="NCBI Taxonomy" id="2840727"/>
    <lineage>
        <taxon>Bacteria</taxon>
        <taxon>Bacillati</taxon>
        <taxon>Bacillota</taxon>
        <taxon>Clostridia</taxon>
        <taxon>Lachnospirales</taxon>
        <taxon>Lachnospiraceae</taxon>
        <taxon>Lachnospiraceae incertae sedis</taxon>
        <taxon>Candidatus Choladousia</taxon>
    </lineage>
</organism>
<reference evidence="8" key="2">
    <citation type="journal article" date="2021" name="PeerJ">
        <title>Extensive microbial diversity within the chicken gut microbiome revealed by metagenomics and culture.</title>
        <authorList>
            <person name="Gilroy R."/>
            <person name="Ravi A."/>
            <person name="Getino M."/>
            <person name="Pursley I."/>
            <person name="Horton D.L."/>
            <person name="Alikhan N.F."/>
            <person name="Baker D."/>
            <person name="Gharbi K."/>
            <person name="Hall N."/>
            <person name="Watson M."/>
            <person name="Adriaenssens E.M."/>
            <person name="Foster-Nyarko E."/>
            <person name="Jarju S."/>
            <person name="Secka A."/>
            <person name="Antonio M."/>
            <person name="Oren A."/>
            <person name="Chaudhuri R.R."/>
            <person name="La Ragione R."/>
            <person name="Hildebrand F."/>
            <person name="Pallen M.J."/>
        </authorList>
    </citation>
    <scope>NUCLEOTIDE SEQUENCE</scope>
    <source>
        <strain evidence="8">ChiSjej4B22-8148</strain>
    </source>
</reference>
<dbReference type="GO" id="GO:0005886">
    <property type="term" value="C:plasma membrane"/>
    <property type="evidence" value="ECO:0007669"/>
    <property type="project" value="UniProtKB-SubCell"/>
</dbReference>
<dbReference type="GO" id="GO:0022857">
    <property type="term" value="F:transmembrane transporter activity"/>
    <property type="evidence" value="ECO:0007669"/>
    <property type="project" value="InterPro"/>
</dbReference>
<protein>
    <submittedName>
        <fullName evidence="8">MFS transporter</fullName>
    </submittedName>
</protein>
<comment type="subcellular location">
    <subcellularLocation>
        <location evidence="1">Cell membrane</location>
        <topology evidence="1">Multi-pass membrane protein</topology>
    </subcellularLocation>
</comment>
<feature type="transmembrane region" description="Helical" evidence="6">
    <location>
        <begin position="200"/>
        <end position="221"/>
    </location>
</feature>
<keyword evidence="4 6" id="KW-1133">Transmembrane helix</keyword>
<feature type="transmembrane region" description="Helical" evidence="6">
    <location>
        <begin position="131"/>
        <end position="153"/>
    </location>
</feature>
<comment type="caution">
    <text evidence="8">The sequence shown here is derived from an EMBL/GenBank/DDBJ whole genome shotgun (WGS) entry which is preliminary data.</text>
</comment>
<keyword evidence="2" id="KW-0813">Transport</keyword>
<dbReference type="SUPFAM" id="SSF103473">
    <property type="entry name" value="MFS general substrate transporter"/>
    <property type="match status" value="1"/>
</dbReference>
<dbReference type="Pfam" id="PF07690">
    <property type="entry name" value="MFS_1"/>
    <property type="match status" value="1"/>
</dbReference>
<feature type="transmembrane region" description="Helical" evidence="6">
    <location>
        <begin position="270"/>
        <end position="288"/>
    </location>
</feature>
<dbReference type="PROSITE" id="PS50850">
    <property type="entry name" value="MFS"/>
    <property type="match status" value="1"/>
</dbReference>
<feature type="transmembrane region" description="Helical" evidence="6">
    <location>
        <begin position="241"/>
        <end position="263"/>
    </location>
</feature>
<dbReference type="InterPro" id="IPR011701">
    <property type="entry name" value="MFS"/>
</dbReference>
<sequence length="385" mass="41314">MKKVLVKAAVLSLSLILISAFSVSTALPAMLETFKEYSQEQVEMLISVPSFSITATLLASPWLSKYIKERKMVLGGLLLLSVSGMVPVFFQQYSLILGTRILLGIGIGMVSAKAVSIISERYQGEEKTVLLGYRGAAEGLGNAVMTLAAGQLLAVRWNYAFLVYSLGFLIFFLYLVFVPEKTTWKNREHKSAEKNFSIKGCAGITGFYAAAAGLLTCVNSGCSLRIPLLVLERGFGTETEASILLSSMMVAGIFAGICFGWMAHIFGGRLPVFSFLLTGAGLAVMVFSRNLFQLGTGALLTGFFYTFSLTCVFNGLSERLPGETVHGATSAVLACCNLCAACSPIILKGLQRLDSKTGTPLLVYACGAVLIGGMILLKERSWKSV</sequence>
<evidence type="ECO:0000256" key="5">
    <source>
        <dbReference type="ARBA" id="ARBA00023136"/>
    </source>
</evidence>
<feature type="transmembrane region" description="Helical" evidence="6">
    <location>
        <begin position="96"/>
        <end position="119"/>
    </location>
</feature>
<proteinExistence type="predicted"/>
<name>A0A9D1D995_9FIRM</name>